<sequence length="120" mass="13820">MTTVKGTVMVTEKHVAMFYLQSKSCLNIMRKIRFHVVQHTLVSGGWGFLIHIPQYLVCRKGEEALIMINMFFSFTGIQAAAFINDRTYTSNNSYFQNIGYLNLLSLSIDILLKRIVEEYS</sequence>
<evidence type="ECO:0000313" key="2">
    <source>
        <dbReference type="EMBL" id="KAL0096014.1"/>
    </source>
</evidence>
<keyword evidence="3" id="KW-1185">Reference proteome</keyword>
<comment type="caution">
    <text evidence="2">The sequence shown here is derived from an EMBL/GenBank/DDBJ whole genome shotgun (WGS) entry which is preliminary data.</text>
</comment>
<evidence type="ECO:0000256" key="1">
    <source>
        <dbReference type="SAM" id="Phobius"/>
    </source>
</evidence>
<feature type="transmembrane region" description="Helical" evidence="1">
    <location>
        <begin position="32"/>
        <end position="52"/>
    </location>
</feature>
<proteinExistence type="predicted"/>
<gene>
    <name evidence="2" type="ORF">J3Q64DRAFT_1692482</name>
</gene>
<name>A0ABR3BAY1_PHYBL</name>
<organism evidence="2 3">
    <name type="scientific">Phycomyces blakesleeanus</name>
    <dbReference type="NCBI Taxonomy" id="4837"/>
    <lineage>
        <taxon>Eukaryota</taxon>
        <taxon>Fungi</taxon>
        <taxon>Fungi incertae sedis</taxon>
        <taxon>Mucoromycota</taxon>
        <taxon>Mucoromycotina</taxon>
        <taxon>Mucoromycetes</taxon>
        <taxon>Mucorales</taxon>
        <taxon>Phycomycetaceae</taxon>
        <taxon>Phycomyces</taxon>
    </lineage>
</organism>
<protein>
    <submittedName>
        <fullName evidence="2">Uncharacterized protein</fullName>
    </submittedName>
</protein>
<dbReference type="Proteomes" id="UP001448207">
    <property type="component" value="Unassembled WGS sequence"/>
</dbReference>
<keyword evidence="1" id="KW-0812">Transmembrane</keyword>
<dbReference type="EMBL" id="JBCLYO010000001">
    <property type="protein sequence ID" value="KAL0096014.1"/>
    <property type="molecule type" value="Genomic_DNA"/>
</dbReference>
<accession>A0ABR3BAY1</accession>
<feature type="transmembrane region" description="Helical" evidence="1">
    <location>
        <begin position="64"/>
        <end position="82"/>
    </location>
</feature>
<keyword evidence="1" id="KW-1133">Transmembrane helix</keyword>
<reference evidence="2 3" key="1">
    <citation type="submission" date="2024-04" db="EMBL/GenBank/DDBJ databases">
        <title>Symmetric and asymmetric DNA N6-adenine methylation regulates different biological responses in Mucorales.</title>
        <authorList>
            <consortium name="Lawrence Berkeley National Laboratory"/>
            <person name="Lax C."/>
            <person name="Mondo S.J."/>
            <person name="Osorio-Concepcion M."/>
            <person name="Muszewska A."/>
            <person name="Corrochano-Luque M."/>
            <person name="Gutierrez G."/>
            <person name="Riley R."/>
            <person name="Lipzen A."/>
            <person name="Guo J."/>
            <person name="Hundley H."/>
            <person name="Amirebrahimi M."/>
            <person name="Ng V."/>
            <person name="Lorenzo-Gutierrez D."/>
            <person name="Binder U."/>
            <person name="Yang J."/>
            <person name="Song Y."/>
            <person name="Canovas D."/>
            <person name="Navarro E."/>
            <person name="Freitag M."/>
            <person name="Gabaldon T."/>
            <person name="Grigoriev I.V."/>
            <person name="Corrochano L.M."/>
            <person name="Nicolas F.E."/>
            <person name="Garre V."/>
        </authorList>
    </citation>
    <scope>NUCLEOTIDE SEQUENCE [LARGE SCALE GENOMIC DNA]</scope>
    <source>
        <strain evidence="2 3">L51</strain>
    </source>
</reference>
<evidence type="ECO:0000313" key="3">
    <source>
        <dbReference type="Proteomes" id="UP001448207"/>
    </source>
</evidence>
<keyword evidence="1" id="KW-0472">Membrane</keyword>